<keyword evidence="1 4" id="KW-0349">Heme</keyword>
<proteinExistence type="predicted"/>
<feature type="transmembrane region" description="Helical" evidence="5">
    <location>
        <begin position="7"/>
        <end position="25"/>
    </location>
</feature>
<dbReference type="Gene3D" id="1.10.760.10">
    <property type="entry name" value="Cytochrome c-like domain"/>
    <property type="match status" value="2"/>
</dbReference>
<evidence type="ECO:0000256" key="2">
    <source>
        <dbReference type="ARBA" id="ARBA00022723"/>
    </source>
</evidence>
<evidence type="ECO:0000256" key="3">
    <source>
        <dbReference type="ARBA" id="ARBA00023004"/>
    </source>
</evidence>
<sequence length="327" mass="35615">MKILKILGIIIAGVILLALCGIAFIKTTLPDVGPAPEVSIAVTPELVARGAYLANSVTVCMDCHSAREWSKFSGPLKPNTLGQGGEIFNQDFGFRGSFTSKNITPAGVGDWTDGELYRLITTGVTKDGNPIFPVMPYQRYGQMADEDIYSIIAYIRSLAPIQNEVAPSEADFPMNIILHTIPKPGNPQPKPDKSDVLAYGAYMTSAAACGDCHTPQDKGAPIMALNYAGSFEFNMPGFGIVRSANITPDEKTGIGSWSEDFFVNRFKAYADSSYVPHAVGENDMQTVMPWLMYATMEEEDLRAIYTYLRSLPAIENKVVKFTPASEL</sequence>
<accession>A0ABW7N3E1</accession>
<keyword evidence="5" id="KW-0472">Membrane</keyword>
<dbReference type="Pfam" id="PF00034">
    <property type="entry name" value="Cytochrom_C"/>
    <property type="match status" value="1"/>
</dbReference>
<keyword evidence="8" id="KW-1185">Reference proteome</keyword>
<keyword evidence="2 4" id="KW-0479">Metal-binding</keyword>
<dbReference type="Proteomes" id="UP001610063">
    <property type="component" value="Unassembled WGS sequence"/>
</dbReference>
<evidence type="ECO:0000259" key="6">
    <source>
        <dbReference type="PROSITE" id="PS51007"/>
    </source>
</evidence>
<dbReference type="EMBL" id="JBIPKE010000009">
    <property type="protein sequence ID" value="MFH6982141.1"/>
    <property type="molecule type" value="Genomic_DNA"/>
</dbReference>
<dbReference type="PANTHER" id="PTHR35008">
    <property type="entry name" value="BLL4482 PROTEIN-RELATED"/>
    <property type="match status" value="1"/>
</dbReference>
<gene>
    <name evidence="7" type="ORF">ACHKAR_01760</name>
</gene>
<evidence type="ECO:0000313" key="8">
    <source>
        <dbReference type="Proteomes" id="UP001610063"/>
    </source>
</evidence>
<dbReference type="InterPro" id="IPR051459">
    <property type="entry name" value="Cytochrome_c-type_DH"/>
</dbReference>
<dbReference type="PROSITE" id="PS51007">
    <property type="entry name" value="CYTC"/>
    <property type="match status" value="1"/>
</dbReference>
<reference evidence="7 8" key="1">
    <citation type="journal article" date="2013" name="Int. J. Syst. Evol. Microbiol.">
        <title>Marinoscillum luteum sp. nov., isolated from marine sediment.</title>
        <authorList>
            <person name="Cha I.T."/>
            <person name="Park S.J."/>
            <person name="Kim S.J."/>
            <person name="Kim J.G."/>
            <person name="Jung M.Y."/>
            <person name="Shin K.S."/>
            <person name="Kwon K.K."/>
            <person name="Yang S.H."/>
            <person name="Seo Y.S."/>
            <person name="Rhee S.K."/>
        </authorList>
    </citation>
    <scope>NUCLEOTIDE SEQUENCE [LARGE SCALE GENOMIC DNA]</scope>
    <source>
        <strain evidence="7 8">KCTC 23939</strain>
    </source>
</reference>
<feature type="domain" description="Cytochrome c" evidence="6">
    <location>
        <begin position="45"/>
        <end position="159"/>
    </location>
</feature>
<dbReference type="InterPro" id="IPR009056">
    <property type="entry name" value="Cyt_c-like_dom"/>
</dbReference>
<protein>
    <submittedName>
        <fullName evidence="7">C-type cytochrome</fullName>
    </submittedName>
</protein>
<organism evidence="7 8">
    <name type="scientific">Marinoscillum luteum</name>
    <dbReference type="NCBI Taxonomy" id="861051"/>
    <lineage>
        <taxon>Bacteria</taxon>
        <taxon>Pseudomonadati</taxon>
        <taxon>Bacteroidota</taxon>
        <taxon>Cytophagia</taxon>
        <taxon>Cytophagales</taxon>
        <taxon>Reichenbachiellaceae</taxon>
        <taxon>Marinoscillum</taxon>
    </lineage>
</organism>
<name>A0ABW7N3E1_9BACT</name>
<keyword evidence="5" id="KW-1133">Transmembrane helix</keyword>
<evidence type="ECO:0000256" key="5">
    <source>
        <dbReference type="SAM" id="Phobius"/>
    </source>
</evidence>
<evidence type="ECO:0000256" key="1">
    <source>
        <dbReference type="ARBA" id="ARBA00022617"/>
    </source>
</evidence>
<dbReference type="SUPFAM" id="SSF46626">
    <property type="entry name" value="Cytochrome c"/>
    <property type="match status" value="2"/>
</dbReference>
<comment type="caution">
    <text evidence="7">The sequence shown here is derived from an EMBL/GenBank/DDBJ whole genome shotgun (WGS) entry which is preliminary data.</text>
</comment>
<keyword evidence="5" id="KW-0812">Transmembrane</keyword>
<evidence type="ECO:0000313" key="7">
    <source>
        <dbReference type="EMBL" id="MFH6982141.1"/>
    </source>
</evidence>
<dbReference type="RefSeq" id="WP_395415915.1">
    <property type="nucleotide sequence ID" value="NZ_JBIPKE010000009.1"/>
</dbReference>
<dbReference type="PANTHER" id="PTHR35008:SF8">
    <property type="entry name" value="ALCOHOL DEHYDROGENASE CYTOCHROME C SUBUNIT"/>
    <property type="match status" value="1"/>
</dbReference>
<keyword evidence="3 4" id="KW-0408">Iron</keyword>
<evidence type="ECO:0000256" key="4">
    <source>
        <dbReference type="PROSITE-ProRule" id="PRU00433"/>
    </source>
</evidence>
<dbReference type="InterPro" id="IPR036909">
    <property type="entry name" value="Cyt_c-like_dom_sf"/>
</dbReference>